<sequence>MASPTPPEGGLPGARQGLDGKGALRSGGSRRQSPDPRVEEEGTGGLPLRQVLTSAEHLAVLGSSGRDRPQQRRQQRQAEQHGPHASARRPGLWARQWQAKALPQPPRAAASPRRPAPRPPHGPHLVPGFPEPARYARGRSRQAVTAPGSPPPAPSPFICSRGDSSLLRRDSRSACESVGL</sequence>
<protein>
    <submittedName>
        <fullName evidence="3">HMG-Y-related protein B-like</fullName>
    </submittedName>
</protein>
<dbReference type="AlphaFoldDB" id="A0A2Y9FVG3"/>
<dbReference type="GeneID" id="105756077"/>
<keyword evidence="2" id="KW-1185">Reference proteome</keyword>
<feature type="region of interest" description="Disordered" evidence="1">
    <location>
        <begin position="1"/>
        <end position="180"/>
    </location>
</feature>
<proteinExistence type="predicted"/>
<dbReference type="Proteomes" id="UP000248480">
    <property type="component" value="Unplaced"/>
</dbReference>
<evidence type="ECO:0000313" key="3">
    <source>
        <dbReference type="RefSeq" id="XP_012409935.1"/>
    </source>
</evidence>
<evidence type="ECO:0000256" key="1">
    <source>
        <dbReference type="SAM" id="MobiDB-lite"/>
    </source>
</evidence>
<dbReference type="InParanoid" id="A0A2Y9FVG3"/>
<dbReference type="RefSeq" id="XP_012409935.1">
    <property type="nucleotide sequence ID" value="XM_012554481.1"/>
</dbReference>
<accession>A0A2Y9FVG3</accession>
<gene>
    <name evidence="3" type="primary">LOC105756077</name>
</gene>
<name>A0A2Y9FVG3_TRIMA</name>
<feature type="compositionally biased region" description="Basic and acidic residues" evidence="1">
    <location>
        <begin position="65"/>
        <end position="82"/>
    </location>
</feature>
<organism evidence="2 3">
    <name type="scientific">Trichechus manatus latirostris</name>
    <name type="common">Florida manatee</name>
    <dbReference type="NCBI Taxonomy" id="127582"/>
    <lineage>
        <taxon>Eukaryota</taxon>
        <taxon>Metazoa</taxon>
        <taxon>Chordata</taxon>
        <taxon>Craniata</taxon>
        <taxon>Vertebrata</taxon>
        <taxon>Euteleostomi</taxon>
        <taxon>Mammalia</taxon>
        <taxon>Eutheria</taxon>
        <taxon>Afrotheria</taxon>
        <taxon>Sirenia</taxon>
        <taxon>Trichechidae</taxon>
        <taxon>Trichechus</taxon>
    </lineage>
</organism>
<reference evidence="3" key="1">
    <citation type="submission" date="2025-08" db="UniProtKB">
        <authorList>
            <consortium name="RefSeq"/>
        </authorList>
    </citation>
    <scope>IDENTIFICATION</scope>
</reference>
<dbReference type="KEGG" id="tmu:105756077"/>
<evidence type="ECO:0000313" key="2">
    <source>
        <dbReference type="Proteomes" id="UP000248480"/>
    </source>
</evidence>